<dbReference type="SUPFAM" id="SSF48619">
    <property type="entry name" value="Phospholipase A2, PLA2"/>
    <property type="match status" value="1"/>
</dbReference>
<dbReference type="GO" id="GO:0005543">
    <property type="term" value="F:phospholipid binding"/>
    <property type="evidence" value="ECO:0007669"/>
    <property type="project" value="TreeGrafter"/>
</dbReference>
<dbReference type="GO" id="GO:0005576">
    <property type="term" value="C:extracellular region"/>
    <property type="evidence" value="ECO:0007669"/>
    <property type="project" value="UniProtKB-SubCell"/>
</dbReference>
<dbReference type="GO" id="GO:0050482">
    <property type="term" value="P:arachidonate secretion"/>
    <property type="evidence" value="ECO:0007669"/>
    <property type="project" value="InterPro"/>
</dbReference>
<dbReference type="GO" id="GO:0005509">
    <property type="term" value="F:calcium ion binding"/>
    <property type="evidence" value="ECO:0007669"/>
    <property type="project" value="InterPro"/>
</dbReference>
<evidence type="ECO:0000256" key="5">
    <source>
        <dbReference type="RuleBase" id="RU003654"/>
    </source>
</evidence>
<evidence type="ECO:0000313" key="9">
    <source>
        <dbReference type="EMBL" id="CAF0892605.1"/>
    </source>
</evidence>
<name>A0A813R6B7_9BILA</name>
<dbReference type="InterPro" id="IPR016090">
    <property type="entry name" value="PLA2-like_dom"/>
</dbReference>
<reference evidence="8" key="1">
    <citation type="submission" date="2021-02" db="EMBL/GenBank/DDBJ databases">
        <authorList>
            <person name="Nowell W R."/>
        </authorList>
    </citation>
    <scope>NUCLEOTIDE SEQUENCE</scope>
</reference>
<comment type="similarity">
    <text evidence="5">Belongs to the phospholipase A2 family.</text>
</comment>
<dbReference type="Proteomes" id="UP000663889">
    <property type="component" value="Unassembled WGS sequence"/>
</dbReference>
<evidence type="ECO:0000313" key="10">
    <source>
        <dbReference type="EMBL" id="CAF3588671.1"/>
    </source>
</evidence>
<organism evidence="8 13">
    <name type="scientific">Rotaria sordida</name>
    <dbReference type="NCBI Taxonomy" id="392033"/>
    <lineage>
        <taxon>Eukaryota</taxon>
        <taxon>Metazoa</taxon>
        <taxon>Spiralia</taxon>
        <taxon>Gnathifera</taxon>
        <taxon>Rotifera</taxon>
        <taxon>Eurotatoria</taxon>
        <taxon>Bdelloidea</taxon>
        <taxon>Philodinida</taxon>
        <taxon>Philodinidae</taxon>
        <taxon>Rotaria</taxon>
    </lineage>
</organism>
<dbReference type="Proteomes" id="UP000663823">
    <property type="component" value="Unassembled WGS sequence"/>
</dbReference>
<dbReference type="GO" id="GO:0006644">
    <property type="term" value="P:phospholipid metabolic process"/>
    <property type="evidence" value="ECO:0007669"/>
    <property type="project" value="InterPro"/>
</dbReference>
<evidence type="ECO:0000313" key="11">
    <source>
        <dbReference type="EMBL" id="CAF3664041.1"/>
    </source>
</evidence>
<keyword evidence="3 4" id="KW-1015">Disulfide bond</keyword>
<protein>
    <recommendedName>
        <fullName evidence="6">Phospholipase A2-like central domain-containing protein</fullName>
    </recommendedName>
</protein>
<dbReference type="OrthoDB" id="5841574at2759"/>
<dbReference type="SMART" id="SM00085">
    <property type="entry name" value="PA2c"/>
    <property type="match status" value="1"/>
</dbReference>
<proteinExistence type="inferred from homology"/>
<feature type="domain" description="Phospholipase A2-like central" evidence="6">
    <location>
        <begin position="29"/>
        <end position="142"/>
    </location>
</feature>
<evidence type="ECO:0000313" key="12">
    <source>
        <dbReference type="EMBL" id="CAF3696376.1"/>
    </source>
</evidence>
<dbReference type="PANTHER" id="PTHR11716:SF101">
    <property type="entry name" value="BASIC PHOSPHOLIPASE A2 PA-11-LIKE"/>
    <property type="match status" value="1"/>
</dbReference>
<dbReference type="Proteomes" id="UP000663882">
    <property type="component" value="Unassembled WGS sequence"/>
</dbReference>
<evidence type="ECO:0000313" key="13">
    <source>
        <dbReference type="Proteomes" id="UP000663882"/>
    </source>
</evidence>
<dbReference type="EMBL" id="CAJNOU010000157">
    <property type="protein sequence ID" value="CAF0892605.1"/>
    <property type="molecule type" value="Genomic_DNA"/>
</dbReference>
<evidence type="ECO:0000313" key="7">
    <source>
        <dbReference type="EMBL" id="CAF0778168.1"/>
    </source>
</evidence>
<comment type="caution">
    <text evidence="8">The sequence shown here is derived from an EMBL/GenBank/DDBJ whole genome shotgun (WGS) entry which is preliminary data.</text>
</comment>
<evidence type="ECO:0000313" key="8">
    <source>
        <dbReference type="EMBL" id="CAF0779275.1"/>
    </source>
</evidence>
<evidence type="ECO:0000256" key="4">
    <source>
        <dbReference type="PIRSR" id="PIRSR601211-3"/>
    </source>
</evidence>
<dbReference type="Proteomes" id="UP000663864">
    <property type="component" value="Unassembled WGS sequence"/>
</dbReference>
<dbReference type="InterPro" id="IPR001211">
    <property type="entry name" value="PLA2"/>
</dbReference>
<evidence type="ECO:0000256" key="2">
    <source>
        <dbReference type="ARBA" id="ARBA00022525"/>
    </source>
</evidence>
<dbReference type="GO" id="GO:0016042">
    <property type="term" value="P:lipid catabolic process"/>
    <property type="evidence" value="ECO:0007669"/>
    <property type="project" value="InterPro"/>
</dbReference>
<evidence type="ECO:0000256" key="3">
    <source>
        <dbReference type="ARBA" id="ARBA00023157"/>
    </source>
</evidence>
<dbReference type="InterPro" id="IPR036444">
    <property type="entry name" value="PLipase_A2_dom_sf"/>
</dbReference>
<dbReference type="EMBL" id="CAJOAX010000425">
    <property type="protein sequence ID" value="CAF3588671.1"/>
    <property type="molecule type" value="Genomic_DNA"/>
</dbReference>
<feature type="disulfide bond" evidence="4">
    <location>
        <begin position="100"/>
        <end position="112"/>
    </location>
</feature>
<feature type="disulfide bond" evidence="4">
    <location>
        <begin position="69"/>
        <end position="121"/>
    </location>
</feature>
<gene>
    <name evidence="12" type="ORF">FNK824_LOCUS8860</name>
    <name evidence="11" type="ORF">JBS370_LOCUS7094</name>
    <name evidence="10" type="ORF">OTI717_LOCUS6191</name>
    <name evidence="8" type="ORF">RFH988_LOCUS2802</name>
    <name evidence="9" type="ORF">SEV965_LOCUS5214</name>
    <name evidence="7" type="ORF">ZHD862_LOCUS1234</name>
</gene>
<dbReference type="AlphaFoldDB" id="A0A813R6B7"/>
<sequence length="302" mass="33777">MHSTTTIALIICVYFLGTIHSIDFQLNRQLGSMVFFLSGQSPHDFINYGCWCSNKDKPIHAPLDEIDQCCHTYQTCNIAEKTDTIPYPYKASYEDGTIECLNNKNTKAHRQCQCDLELAQCLYKHKSIYTTNLLYTSDDKCNPGIVLNFDDLSTSTTSKDIPENYHNFTFIGGFYTAGKDSTNPTRPSGYATAMISPPNVLFSQNQVTIKRTDGQLFSIVSFSAASAFVRNLTLTVTGSRQYSPIVFNETISLQIETRQIVELNWSGIDTLTLTGTGGAKYPLYTGTCGNCHFAIDDLRFRL</sequence>
<keyword evidence="2" id="KW-0964">Secreted</keyword>
<dbReference type="EMBL" id="CAJNOT010000021">
    <property type="protein sequence ID" value="CAF0778168.1"/>
    <property type="molecule type" value="Genomic_DNA"/>
</dbReference>
<feature type="disulfide bond" evidence="4">
    <location>
        <begin position="76"/>
        <end position="114"/>
    </location>
</feature>
<dbReference type="PANTHER" id="PTHR11716">
    <property type="entry name" value="PHOSPHOLIPASE A2 FAMILY MEMBER"/>
    <property type="match status" value="1"/>
</dbReference>
<dbReference type="Pfam" id="PF00068">
    <property type="entry name" value="Phospholip_A2_1"/>
    <property type="match status" value="1"/>
</dbReference>
<dbReference type="EMBL" id="CAJNOO010000062">
    <property type="protein sequence ID" value="CAF0779275.1"/>
    <property type="molecule type" value="Genomic_DNA"/>
</dbReference>
<dbReference type="EMBL" id="CAJOBE010000893">
    <property type="protein sequence ID" value="CAF3696376.1"/>
    <property type="molecule type" value="Genomic_DNA"/>
</dbReference>
<dbReference type="Gene3D" id="1.20.90.10">
    <property type="entry name" value="Phospholipase A2 domain"/>
    <property type="match status" value="1"/>
</dbReference>
<feature type="disulfide bond" evidence="4">
    <location>
        <begin position="52"/>
        <end position="70"/>
    </location>
</feature>
<evidence type="ECO:0000259" key="6">
    <source>
        <dbReference type="SMART" id="SM00085"/>
    </source>
</evidence>
<accession>A0A813R6B7</accession>
<dbReference type="GO" id="GO:0047498">
    <property type="term" value="F:calcium-dependent phospholipase A2 activity"/>
    <property type="evidence" value="ECO:0007669"/>
    <property type="project" value="TreeGrafter"/>
</dbReference>
<dbReference type="Proteomes" id="UP000663836">
    <property type="component" value="Unassembled WGS sequence"/>
</dbReference>
<evidence type="ECO:0000256" key="1">
    <source>
        <dbReference type="ARBA" id="ARBA00004613"/>
    </source>
</evidence>
<comment type="subcellular location">
    <subcellularLocation>
        <location evidence="1">Secreted</location>
    </subcellularLocation>
</comment>
<dbReference type="Proteomes" id="UP000663874">
    <property type="component" value="Unassembled WGS sequence"/>
</dbReference>
<dbReference type="EMBL" id="CAJOBD010000414">
    <property type="protein sequence ID" value="CAF3664041.1"/>
    <property type="molecule type" value="Genomic_DNA"/>
</dbReference>